<dbReference type="PANTHER" id="PTHR28043">
    <property type="entry name" value="INCREASED RECOMBINATION CENTERS PROTEIN 6"/>
    <property type="match status" value="1"/>
</dbReference>
<proteinExistence type="predicted"/>
<dbReference type="EMBL" id="SPUK01000009">
    <property type="protein sequence ID" value="TQV94847.1"/>
    <property type="molecule type" value="Genomic_DNA"/>
</dbReference>
<evidence type="ECO:0000256" key="1">
    <source>
        <dbReference type="SAM" id="MobiDB-lite"/>
    </source>
</evidence>
<evidence type="ECO:0000313" key="3">
    <source>
        <dbReference type="Proteomes" id="UP000315783"/>
    </source>
</evidence>
<dbReference type="OrthoDB" id="10261384at2759"/>
<organism evidence="2 3">
    <name type="scientific">Cordyceps javanica</name>
    <dbReference type="NCBI Taxonomy" id="43265"/>
    <lineage>
        <taxon>Eukaryota</taxon>
        <taxon>Fungi</taxon>
        <taxon>Dikarya</taxon>
        <taxon>Ascomycota</taxon>
        <taxon>Pezizomycotina</taxon>
        <taxon>Sordariomycetes</taxon>
        <taxon>Hypocreomycetidae</taxon>
        <taxon>Hypocreales</taxon>
        <taxon>Cordycipitaceae</taxon>
        <taxon>Cordyceps</taxon>
    </lineage>
</organism>
<feature type="region of interest" description="Disordered" evidence="1">
    <location>
        <begin position="273"/>
        <end position="299"/>
    </location>
</feature>
<name>A0A545UZF7_9HYPO</name>
<dbReference type="GO" id="GO:0016192">
    <property type="term" value="P:vesicle-mediated transport"/>
    <property type="evidence" value="ECO:0007669"/>
    <property type="project" value="InterPro"/>
</dbReference>
<accession>A0A545UZF7</accession>
<dbReference type="GO" id="GO:0030674">
    <property type="term" value="F:protein-macromolecule adaptor activity"/>
    <property type="evidence" value="ECO:0007669"/>
    <property type="project" value="TreeGrafter"/>
</dbReference>
<dbReference type="InterPro" id="IPR034627">
    <property type="entry name" value="Irc6"/>
</dbReference>
<dbReference type="Gene3D" id="3.40.50.11960">
    <property type="match status" value="1"/>
</dbReference>
<gene>
    <name evidence="2" type="ORF">IF1G_06858</name>
</gene>
<feature type="compositionally biased region" description="Low complexity" evidence="1">
    <location>
        <begin position="276"/>
        <end position="288"/>
    </location>
</feature>
<feature type="region of interest" description="Disordered" evidence="1">
    <location>
        <begin position="207"/>
        <end position="257"/>
    </location>
</feature>
<dbReference type="Proteomes" id="UP000315783">
    <property type="component" value="Unassembled WGS sequence"/>
</dbReference>
<feature type="compositionally biased region" description="Acidic residues" evidence="1">
    <location>
        <begin position="289"/>
        <end position="299"/>
    </location>
</feature>
<reference evidence="2 3" key="1">
    <citation type="journal article" date="2019" name="Appl. Microbiol. Biotechnol.">
        <title>Genome sequence of Isaria javanica and comparative genome analysis insights into family S53 peptidase evolution in fungal entomopathogens.</title>
        <authorList>
            <person name="Lin R."/>
            <person name="Zhang X."/>
            <person name="Xin B."/>
            <person name="Zou M."/>
            <person name="Gao Y."/>
            <person name="Qin F."/>
            <person name="Hu Q."/>
            <person name="Xie B."/>
            <person name="Cheng X."/>
        </authorList>
    </citation>
    <scope>NUCLEOTIDE SEQUENCE [LARGE SCALE GENOMIC DNA]</scope>
    <source>
        <strain evidence="2 3">IJ1G</strain>
    </source>
</reference>
<sequence length="343" mass="36826">MDIKNPKRALAVSLQSDKEHLSRIISGITGSEPIPAEGSLAGITHELRLETKYYTTTVPVWLDLIDSPSEWASSFLSDEAAEVLGVLGGLILVFAIPDSSGGSVASAPVADGADDDDNNPTRQLIRHVGAVVHQGLGGWAWDGVKLAVGVGGGGALDVDEWDELCAEAGLEFVQVGGDGDENKLQQFGEKSGIPRIKEALEANEWDLGSADELPSGEEEAASASAEGEKKKKDEGDGKQRSSDDDKALLGPDDMDFGLDRAADLETLKKALFANSQEQQQQQQQGYYNDGEEEEEQDIDEQDVAKVEAMMRKLQAAREAGETMGEAQRRKMAAKAVEEVMRQL</sequence>
<dbReference type="AlphaFoldDB" id="A0A545UZF7"/>
<protein>
    <submittedName>
        <fullName evidence="2">Alpha and gamma adaptin binding protein p34</fullName>
    </submittedName>
</protein>
<evidence type="ECO:0000313" key="2">
    <source>
        <dbReference type="EMBL" id="TQV94847.1"/>
    </source>
</evidence>
<comment type="caution">
    <text evidence="2">The sequence shown here is derived from an EMBL/GenBank/DDBJ whole genome shotgun (WGS) entry which is preliminary data.</text>
</comment>
<feature type="compositionally biased region" description="Basic and acidic residues" evidence="1">
    <location>
        <begin position="226"/>
        <end position="247"/>
    </location>
</feature>
<dbReference type="Pfam" id="PF10199">
    <property type="entry name" value="Adaptin_binding"/>
    <property type="match status" value="1"/>
</dbReference>
<dbReference type="STRING" id="43265.A0A545UZF7"/>
<dbReference type="PANTHER" id="PTHR28043:SF1">
    <property type="entry name" value="INCREASED RECOMBINATION CENTERS PROTEIN 6"/>
    <property type="match status" value="1"/>
</dbReference>
<keyword evidence="3" id="KW-1185">Reference proteome</keyword>